<feature type="non-terminal residue" evidence="6">
    <location>
        <position position="1"/>
    </location>
</feature>
<dbReference type="InterPro" id="IPR015631">
    <property type="entry name" value="CD2/SLAM_rcpt"/>
</dbReference>
<comment type="subcellular location">
    <subcellularLocation>
        <location evidence="1">Membrane</location>
    </subcellularLocation>
</comment>
<keyword evidence="2" id="KW-0732">Signal</keyword>
<feature type="non-terminal residue" evidence="6">
    <location>
        <position position="163"/>
    </location>
</feature>
<keyword evidence="3" id="KW-0472">Membrane</keyword>
<reference evidence="6" key="1">
    <citation type="submission" date="2020-02" db="EMBL/GenBank/DDBJ databases">
        <title>Bird 10,000 Genomes (B10K) Project - Family phase.</title>
        <authorList>
            <person name="Zhang G."/>
        </authorList>
    </citation>
    <scope>NUCLEOTIDE SEQUENCE</scope>
    <source>
        <strain evidence="6">B10K-DU-002-37</strain>
        <tissue evidence="6">Muscle</tissue>
    </source>
</reference>
<dbReference type="Proteomes" id="UP000627253">
    <property type="component" value="Unassembled WGS sequence"/>
</dbReference>
<dbReference type="InterPro" id="IPR013783">
    <property type="entry name" value="Ig-like_fold"/>
</dbReference>
<evidence type="ECO:0000313" key="7">
    <source>
        <dbReference type="Proteomes" id="UP000627253"/>
    </source>
</evidence>
<evidence type="ECO:0000313" key="6">
    <source>
        <dbReference type="EMBL" id="NXX41374.1"/>
    </source>
</evidence>
<sequence length="163" mass="17935">TDDPQNKEVLLQYSHGSPTNYLEGRMQFHSKDFSLEILNTSRQDGQLYEYATRKGQQERVWQILLEVYEPVSPPSIEVLSRALANGSCRLTLNCSAERGDSIAYSWAGTPPRLCARNGSLLQLSYPQHDANLSCSCRASNAVSSLLATFRPSGCSQQPAGPAP</sequence>
<dbReference type="AlphaFoldDB" id="A0A852IKR6"/>
<evidence type="ECO:0000256" key="2">
    <source>
        <dbReference type="ARBA" id="ARBA00022729"/>
    </source>
</evidence>
<organism evidence="6 7">
    <name type="scientific">Tricholaema leucomelas</name>
    <name type="common">pied barbet</name>
    <dbReference type="NCBI Taxonomy" id="240729"/>
    <lineage>
        <taxon>Eukaryota</taxon>
        <taxon>Metazoa</taxon>
        <taxon>Chordata</taxon>
        <taxon>Craniata</taxon>
        <taxon>Vertebrata</taxon>
        <taxon>Euteleostomi</taxon>
        <taxon>Archelosauria</taxon>
        <taxon>Archosauria</taxon>
        <taxon>Dinosauria</taxon>
        <taxon>Saurischia</taxon>
        <taxon>Theropoda</taxon>
        <taxon>Coelurosauria</taxon>
        <taxon>Aves</taxon>
        <taxon>Neognathae</taxon>
        <taxon>Neoaves</taxon>
        <taxon>Telluraves</taxon>
        <taxon>Coraciimorphae</taxon>
        <taxon>Piciformes</taxon>
        <taxon>Lybiidae</taxon>
        <taxon>Tricholaema lacrymosa</taxon>
    </lineage>
</organism>
<evidence type="ECO:0000256" key="1">
    <source>
        <dbReference type="ARBA" id="ARBA00004370"/>
    </source>
</evidence>
<comment type="caution">
    <text evidence="6">The sequence shown here is derived from an EMBL/GenBank/DDBJ whole genome shotgun (WGS) entry which is preliminary data.</text>
</comment>
<proteinExistence type="predicted"/>
<evidence type="ECO:0000259" key="5">
    <source>
        <dbReference type="PROSITE" id="PS50835"/>
    </source>
</evidence>
<dbReference type="EMBL" id="WAAF01005487">
    <property type="protein sequence ID" value="NXX41374.1"/>
    <property type="molecule type" value="Genomic_DNA"/>
</dbReference>
<protein>
    <submittedName>
        <fullName evidence="6">SLAF1 protein</fullName>
    </submittedName>
</protein>
<dbReference type="OrthoDB" id="8963224at2759"/>
<accession>A0A852IKR6</accession>
<keyword evidence="7" id="KW-1185">Reference proteome</keyword>
<dbReference type="PROSITE" id="PS50835">
    <property type="entry name" value="IG_LIKE"/>
    <property type="match status" value="1"/>
</dbReference>
<evidence type="ECO:0000256" key="3">
    <source>
        <dbReference type="ARBA" id="ARBA00023136"/>
    </source>
</evidence>
<evidence type="ECO:0000256" key="4">
    <source>
        <dbReference type="ARBA" id="ARBA00023180"/>
    </source>
</evidence>
<dbReference type="GO" id="GO:0016020">
    <property type="term" value="C:membrane"/>
    <property type="evidence" value="ECO:0007669"/>
    <property type="project" value="UniProtKB-SubCell"/>
</dbReference>
<name>A0A852IKR6_9PICI</name>
<keyword evidence="4" id="KW-0325">Glycoprotein</keyword>
<feature type="domain" description="Ig-like" evidence="5">
    <location>
        <begin position="74"/>
        <end position="150"/>
    </location>
</feature>
<gene>
    <name evidence="6" type="primary">Slamf1</name>
    <name evidence="6" type="ORF">TRILEU_R10087</name>
</gene>
<dbReference type="PANTHER" id="PTHR12080">
    <property type="entry name" value="SIGNALING LYMPHOCYTIC ACTIVATION MOLECULE"/>
    <property type="match status" value="1"/>
</dbReference>
<dbReference type="InterPro" id="IPR007110">
    <property type="entry name" value="Ig-like_dom"/>
</dbReference>
<dbReference type="Gene3D" id="2.60.40.10">
    <property type="entry name" value="Immunoglobulins"/>
    <property type="match status" value="2"/>
</dbReference>
<dbReference type="PANTHER" id="PTHR12080:SF55">
    <property type="entry name" value="LYMPHOCYTE FUNCTION-ASSOCIATED ANTIGEN 3"/>
    <property type="match status" value="1"/>
</dbReference>